<keyword evidence="2" id="KW-1133">Transmembrane helix</keyword>
<feature type="transmembrane region" description="Helical" evidence="2">
    <location>
        <begin position="106"/>
        <end position="131"/>
    </location>
</feature>
<protein>
    <submittedName>
        <fullName evidence="4">DedA family protein</fullName>
    </submittedName>
</protein>
<sequence length="201" mass="21934">MNVTDPLLELVFHYRYWGLFGAMSLGIVGLPVPDEVLLTAAGYLVSQGGMRLGWTMLAAIGGSVVGMSASYWIGRTLGLSLLQKYGRRLGFTAARMDRHERLFAKWGQAIILVGYFVPGLRHATALLAGVGKRSYRSFVLYAALGALLWTSSFQLIGTLLGEHWREVTGVVNRDFAYLLAGAAILALGAILWRRLGTKARS</sequence>
<dbReference type="PANTHER" id="PTHR42709">
    <property type="entry name" value="ALKALINE PHOSPHATASE LIKE PROTEIN"/>
    <property type="match status" value="1"/>
</dbReference>
<dbReference type="PANTHER" id="PTHR42709:SF9">
    <property type="entry name" value="ALKALINE PHOSPHATASE LIKE PROTEIN"/>
    <property type="match status" value="1"/>
</dbReference>
<dbReference type="RefSeq" id="WP_185137055.1">
    <property type="nucleotide sequence ID" value="NZ_BORM01000002.1"/>
</dbReference>
<feature type="transmembrane region" description="Helical" evidence="2">
    <location>
        <begin position="52"/>
        <end position="73"/>
    </location>
</feature>
<evidence type="ECO:0000313" key="5">
    <source>
        <dbReference type="Proteomes" id="UP000553776"/>
    </source>
</evidence>
<dbReference type="AlphaFoldDB" id="A0A841TXX7"/>
<comment type="caution">
    <text evidence="4">The sequence shown here is derived from an EMBL/GenBank/DDBJ whole genome shotgun (WGS) entry which is preliminary data.</text>
</comment>
<keyword evidence="2" id="KW-0472">Membrane</keyword>
<keyword evidence="5" id="KW-1185">Reference proteome</keyword>
<feature type="transmembrane region" description="Helical" evidence="2">
    <location>
        <begin position="20"/>
        <end position="45"/>
    </location>
</feature>
<dbReference type="EMBL" id="JACJVR010000064">
    <property type="protein sequence ID" value="MBB6693075.1"/>
    <property type="molecule type" value="Genomic_DNA"/>
</dbReference>
<evidence type="ECO:0000313" key="4">
    <source>
        <dbReference type="EMBL" id="MBB6693075.1"/>
    </source>
</evidence>
<evidence type="ECO:0000256" key="1">
    <source>
        <dbReference type="ARBA" id="ARBA00010792"/>
    </source>
</evidence>
<accession>A0A841TXX7</accession>
<feature type="transmembrane region" description="Helical" evidence="2">
    <location>
        <begin position="175"/>
        <end position="192"/>
    </location>
</feature>
<reference evidence="4 5" key="1">
    <citation type="submission" date="2020-08" db="EMBL/GenBank/DDBJ databases">
        <title>Cohnella phylogeny.</title>
        <authorList>
            <person name="Dunlap C."/>
        </authorList>
    </citation>
    <scope>NUCLEOTIDE SEQUENCE [LARGE SCALE GENOMIC DNA]</scope>
    <source>
        <strain evidence="4 5">DSM 25239</strain>
    </source>
</reference>
<evidence type="ECO:0000256" key="2">
    <source>
        <dbReference type="SAM" id="Phobius"/>
    </source>
</evidence>
<feature type="domain" description="VTT" evidence="3">
    <location>
        <begin position="32"/>
        <end position="157"/>
    </location>
</feature>
<gene>
    <name evidence="4" type="ORF">H7B90_16850</name>
</gene>
<dbReference type="InterPro" id="IPR051311">
    <property type="entry name" value="DedA_domain"/>
</dbReference>
<evidence type="ECO:0000259" key="3">
    <source>
        <dbReference type="Pfam" id="PF09335"/>
    </source>
</evidence>
<feature type="transmembrane region" description="Helical" evidence="2">
    <location>
        <begin position="138"/>
        <end position="160"/>
    </location>
</feature>
<dbReference type="InterPro" id="IPR032816">
    <property type="entry name" value="VTT_dom"/>
</dbReference>
<name>A0A841TXX7_9BACL</name>
<keyword evidence="2" id="KW-0812">Transmembrane</keyword>
<organism evidence="4 5">
    <name type="scientific">Cohnella xylanilytica</name>
    <dbReference type="NCBI Taxonomy" id="557555"/>
    <lineage>
        <taxon>Bacteria</taxon>
        <taxon>Bacillati</taxon>
        <taxon>Bacillota</taxon>
        <taxon>Bacilli</taxon>
        <taxon>Bacillales</taxon>
        <taxon>Paenibacillaceae</taxon>
        <taxon>Cohnella</taxon>
    </lineage>
</organism>
<proteinExistence type="inferred from homology"/>
<comment type="similarity">
    <text evidence="1">Belongs to the DedA family.</text>
</comment>
<dbReference type="Proteomes" id="UP000553776">
    <property type="component" value="Unassembled WGS sequence"/>
</dbReference>
<dbReference type="Pfam" id="PF09335">
    <property type="entry name" value="VTT_dom"/>
    <property type="match status" value="1"/>
</dbReference>
<dbReference type="GO" id="GO:0005886">
    <property type="term" value="C:plasma membrane"/>
    <property type="evidence" value="ECO:0007669"/>
    <property type="project" value="TreeGrafter"/>
</dbReference>